<evidence type="ECO:0000259" key="3">
    <source>
        <dbReference type="Pfam" id="PF01370"/>
    </source>
</evidence>
<comment type="similarity">
    <text evidence="2">Belongs to the NAD(P)-dependent epimerase/dehydratase family.</text>
</comment>
<dbReference type="OrthoDB" id="9811743at2"/>
<dbReference type="PANTHER" id="PTHR43000">
    <property type="entry name" value="DTDP-D-GLUCOSE 4,6-DEHYDRATASE-RELATED"/>
    <property type="match status" value="1"/>
</dbReference>
<feature type="domain" description="NAD-dependent epimerase/dehydratase" evidence="3">
    <location>
        <begin position="35"/>
        <end position="281"/>
    </location>
</feature>
<keyword evidence="5" id="KW-1185">Reference proteome</keyword>
<accession>A0A4P8IWB5</accession>
<reference evidence="4 5" key="1">
    <citation type="submission" date="2019-05" db="EMBL/GenBank/DDBJ databases">
        <title>Burkholderia sp. DHOD12, isolated from subtropical forest soil.</title>
        <authorList>
            <person name="Gao Z.-H."/>
            <person name="Qiu L.-H."/>
        </authorList>
    </citation>
    <scope>NUCLEOTIDE SEQUENCE [LARGE SCALE GENOMIC DNA]</scope>
    <source>
        <strain evidence="4 5">DHOD12</strain>
    </source>
</reference>
<evidence type="ECO:0000256" key="1">
    <source>
        <dbReference type="ARBA" id="ARBA00005125"/>
    </source>
</evidence>
<proteinExistence type="inferred from homology"/>
<dbReference type="Gene3D" id="3.40.50.720">
    <property type="entry name" value="NAD(P)-binding Rossmann-like Domain"/>
    <property type="match status" value="1"/>
</dbReference>
<evidence type="ECO:0000313" key="5">
    <source>
        <dbReference type="Proteomes" id="UP000298656"/>
    </source>
</evidence>
<evidence type="ECO:0000313" key="4">
    <source>
        <dbReference type="EMBL" id="QCP53492.1"/>
    </source>
</evidence>
<sequence length="358" mass="39264">MLDIPHGYSLFQEDLDNVSRGLAPIWSELRGAHLFLTGGTGFFGIWLLESLLWANQAHRLDLRITVLSRSPERFLSARAPHLRGREALRFVTGSLADFAIPAEPCTHILHAASENNVDQRTDWAERQLNSAIDGTRRVVDMAVRHQTKSLLLTTSGSVYLPSDSSDVSRYVEGPAGIADYVSERSVYGQSKRTMEVMTSVAAYTHGFNALIARCFAFVGPHLSLEHNYVIGNFIRDALHGRQIVVTGDGTPLRSYLYAADLVVWLLTILVRGRSGVPYNVGGKEAVSVGELARRVAAAGGYPADAVTIKGIPVPGATPSAYLPSLKRIETELGVRVAVPLDEAIRRTLAWHRKRSDLK</sequence>
<dbReference type="Pfam" id="PF01370">
    <property type="entry name" value="Epimerase"/>
    <property type="match status" value="1"/>
</dbReference>
<protein>
    <submittedName>
        <fullName evidence="4">NAD(P)-dependent oxidoreductase</fullName>
    </submittedName>
</protein>
<comment type="pathway">
    <text evidence="1">Bacterial outer membrane biogenesis; LPS O-antigen biosynthesis.</text>
</comment>
<dbReference type="KEGG" id="tvl:FAZ95_31100"/>
<dbReference type="InterPro" id="IPR036291">
    <property type="entry name" value="NAD(P)-bd_dom_sf"/>
</dbReference>
<dbReference type="SUPFAM" id="SSF51735">
    <property type="entry name" value="NAD(P)-binding Rossmann-fold domains"/>
    <property type="match status" value="1"/>
</dbReference>
<evidence type="ECO:0000256" key="2">
    <source>
        <dbReference type="ARBA" id="ARBA00007637"/>
    </source>
</evidence>
<organism evidence="4 5">
    <name type="scientific">Trinickia violacea</name>
    <dbReference type="NCBI Taxonomy" id="2571746"/>
    <lineage>
        <taxon>Bacteria</taxon>
        <taxon>Pseudomonadati</taxon>
        <taxon>Pseudomonadota</taxon>
        <taxon>Betaproteobacteria</taxon>
        <taxon>Burkholderiales</taxon>
        <taxon>Burkholderiaceae</taxon>
        <taxon>Trinickia</taxon>
    </lineage>
</organism>
<dbReference type="RefSeq" id="WP_137336262.1">
    <property type="nucleotide sequence ID" value="NZ_CP040078.1"/>
</dbReference>
<dbReference type="Proteomes" id="UP000298656">
    <property type="component" value="Chromosome 2"/>
</dbReference>
<dbReference type="InterPro" id="IPR001509">
    <property type="entry name" value="Epimerase_deHydtase"/>
</dbReference>
<name>A0A4P8IWB5_9BURK</name>
<gene>
    <name evidence="4" type="ORF">FAZ95_31100</name>
</gene>
<dbReference type="AlphaFoldDB" id="A0A4P8IWB5"/>
<dbReference type="EMBL" id="CP040078">
    <property type="protein sequence ID" value="QCP53492.1"/>
    <property type="molecule type" value="Genomic_DNA"/>
</dbReference>